<evidence type="ECO:0000256" key="1">
    <source>
        <dbReference type="SAM" id="MobiDB-lite"/>
    </source>
</evidence>
<feature type="compositionally biased region" description="Low complexity" evidence="1">
    <location>
        <begin position="376"/>
        <end position="389"/>
    </location>
</feature>
<accession>A0ABP4ES26</accession>
<feature type="compositionally biased region" description="Low complexity" evidence="1">
    <location>
        <begin position="306"/>
        <end position="316"/>
    </location>
</feature>
<comment type="caution">
    <text evidence="3">The sequence shown here is derived from an EMBL/GenBank/DDBJ whole genome shotgun (WGS) entry which is preliminary data.</text>
</comment>
<dbReference type="InterPro" id="IPR057746">
    <property type="entry name" value="CpnT-like_N"/>
</dbReference>
<evidence type="ECO:0000313" key="4">
    <source>
        <dbReference type="Proteomes" id="UP001499987"/>
    </source>
</evidence>
<reference evidence="4" key="1">
    <citation type="journal article" date="2019" name="Int. J. Syst. Evol. Microbiol.">
        <title>The Global Catalogue of Microorganisms (GCM) 10K type strain sequencing project: providing services to taxonomists for standard genome sequencing and annotation.</title>
        <authorList>
            <consortium name="The Broad Institute Genomics Platform"/>
            <consortium name="The Broad Institute Genome Sequencing Center for Infectious Disease"/>
            <person name="Wu L."/>
            <person name="Ma J."/>
        </authorList>
    </citation>
    <scope>NUCLEOTIDE SEQUENCE [LARGE SCALE GENOMIC DNA]</scope>
    <source>
        <strain evidence="4">JCM 13002</strain>
    </source>
</reference>
<dbReference type="RefSeq" id="WP_344627915.1">
    <property type="nucleotide sequence ID" value="NZ_BAAALD010000126.1"/>
</dbReference>
<name>A0ABP4ES26_9ACTN</name>
<dbReference type="Proteomes" id="UP001499987">
    <property type="component" value="Unassembled WGS sequence"/>
</dbReference>
<keyword evidence="4" id="KW-1185">Reference proteome</keyword>
<organism evidence="3 4">
    <name type="scientific">Kitasatospora arboriphila</name>
    <dbReference type="NCBI Taxonomy" id="258052"/>
    <lineage>
        <taxon>Bacteria</taxon>
        <taxon>Bacillati</taxon>
        <taxon>Actinomycetota</taxon>
        <taxon>Actinomycetes</taxon>
        <taxon>Kitasatosporales</taxon>
        <taxon>Streptomycetaceae</taxon>
        <taxon>Kitasatospora</taxon>
    </lineage>
</organism>
<dbReference type="EMBL" id="BAAALD010000126">
    <property type="protein sequence ID" value="GAA1121607.1"/>
    <property type="molecule type" value="Genomic_DNA"/>
</dbReference>
<proteinExistence type="predicted"/>
<feature type="compositionally biased region" description="Low complexity" evidence="1">
    <location>
        <begin position="342"/>
        <end position="351"/>
    </location>
</feature>
<dbReference type="Pfam" id="PF25547">
    <property type="entry name" value="WXG100_2"/>
    <property type="match status" value="1"/>
</dbReference>
<feature type="domain" description="Outer membrane channel protein CpnT-like N-terminal" evidence="2">
    <location>
        <begin position="12"/>
        <end position="136"/>
    </location>
</feature>
<gene>
    <name evidence="3" type="ORF">GCM10009663_71500</name>
</gene>
<protein>
    <recommendedName>
        <fullName evidence="2">Outer membrane channel protein CpnT-like N-terminal domain-containing protein</fullName>
    </recommendedName>
</protein>
<sequence>MALELPPELAAVLDLLGLHWPRVNEDELDRLADGLRGVASQIDSVQMVADKALTALGEVYHGTSADRLAELWRTVSTYSGLVVEACGAAANALNAAALGIEACKSATVVQLVATQGELAVSSLLGPADSAAVLAAGRQILSTLLEDAVSALGQALAQPVADLVETVVKQLVPGDGSGPGGTVGAGFGVDLARLASCALELRRHADDIDSHGSSFRRVVEGLDMGDPGDAFGRLVVAAAEQIATAVGVEVLRRLLGSFRGTADRMDQVTRNLTEHEDSTTRQIHAVLAEQQSPASSRPLRLAGGAGDTATGGAFHAGPSSTGGAMPGPRHADAPGLLVGGAAGPRRATGPYAPDKPAADRPAGETSRTGVPLQQPRALAGGPHPAGPHLGTGQVSPRSEAGSGTVHGGTGLGPLDRGSAVQTAGVPGTATYGQAGGGSYQSGPGSSKAAGPVRDAAAQPDAALGVGRDTPAGDPVELLAAPRPSRAATAQDSRGGVG</sequence>
<feature type="region of interest" description="Disordered" evidence="1">
    <location>
        <begin position="287"/>
        <end position="496"/>
    </location>
</feature>
<evidence type="ECO:0000259" key="2">
    <source>
        <dbReference type="Pfam" id="PF25547"/>
    </source>
</evidence>
<evidence type="ECO:0000313" key="3">
    <source>
        <dbReference type="EMBL" id="GAA1121607.1"/>
    </source>
</evidence>